<dbReference type="AlphaFoldDB" id="A0AAC9HUC6"/>
<evidence type="ECO:0000256" key="2">
    <source>
        <dbReference type="SAM" id="Phobius"/>
    </source>
</evidence>
<keyword evidence="5" id="KW-1185">Reference proteome</keyword>
<dbReference type="Proteomes" id="UP000095210">
    <property type="component" value="Chromosome"/>
</dbReference>
<keyword evidence="2" id="KW-1133">Transmembrane helix</keyword>
<dbReference type="Pfam" id="PF08044">
    <property type="entry name" value="DUF1707"/>
    <property type="match status" value="1"/>
</dbReference>
<name>A0AAC9HUC6_9PSEU</name>
<keyword evidence="2" id="KW-0812">Transmembrane</keyword>
<keyword evidence="2" id="KW-0472">Membrane</keyword>
<protein>
    <submittedName>
        <fullName evidence="4">DUF1707 family protein</fullName>
    </submittedName>
</protein>
<dbReference type="RefSeq" id="WP_069852177.1">
    <property type="nucleotide sequence ID" value="NZ_CP014859.1"/>
</dbReference>
<sequence length="136" mass="14867">MEDFSSPELRIGDVEREEAIEVLGTHLSAGRIDITEYGDRCARASTARVRGDIAAVFADLPAPRPKFLTTPVRPVTPPPVAPARPGVPRRGRAQRNPVDRALLTVVWVVAAMIAIATRNLFILALPLALTAILRWR</sequence>
<feature type="transmembrane region" description="Helical" evidence="2">
    <location>
        <begin position="105"/>
        <end position="133"/>
    </location>
</feature>
<gene>
    <name evidence="4" type="ORF">TL08_23750</name>
</gene>
<reference evidence="5" key="1">
    <citation type="submission" date="2016-03" db="EMBL/GenBank/DDBJ databases">
        <title>Complete genome sequence of the type strain Actinoalloteichus hymeniacidonis DSM 45092.</title>
        <authorList>
            <person name="Schaffert L."/>
            <person name="Albersmeier A."/>
            <person name="Winkler A."/>
            <person name="Kalinowski J."/>
            <person name="Zotchev S."/>
            <person name="Ruckert C."/>
        </authorList>
    </citation>
    <scope>NUCLEOTIDE SEQUENCE [LARGE SCALE GENOMIC DNA]</scope>
    <source>
        <strain evidence="5">HPA177(T) (DSM 45092(T))</strain>
    </source>
</reference>
<evidence type="ECO:0000259" key="3">
    <source>
        <dbReference type="Pfam" id="PF08044"/>
    </source>
</evidence>
<dbReference type="KEGG" id="ahm:TL08_23750"/>
<feature type="domain" description="DUF1707" evidence="3">
    <location>
        <begin position="9"/>
        <end position="61"/>
    </location>
</feature>
<evidence type="ECO:0000313" key="4">
    <source>
        <dbReference type="EMBL" id="AOS65530.1"/>
    </source>
</evidence>
<accession>A0AAC9HUC6</accession>
<evidence type="ECO:0000313" key="5">
    <source>
        <dbReference type="Proteomes" id="UP000095210"/>
    </source>
</evidence>
<proteinExistence type="predicted"/>
<feature type="region of interest" description="Disordered" evidence="1">
    <location>
        <begin position="68"/>
        <end position="93"/>
    </location>
</feature>
<dbReference type="EMBL" id="CP014859">
    <property type="protein sequence ID" value="AOS65530.1"/>
    <property type="molecule type" value="Genomic_DNA"/>
</dbReference>
<dbReference type="InterPro" id="IPR012551">
    <property type="entry name" value="DUF1707_SHOCT-like"/>
</dbReference>
<evidence type="ECO:0000256" key="1">
    <source>
        <dbReference type="SAM" id="MobiDB-lite"/>
    </source>
</evidence>
<organism evidence="4 5">
    <name type="scientific">Actinoalloteichus hymeniacidonis</name>
    <dbReference type="NCBI Taxonomy" id="340345"/>
    <lineage>
        <taxon>Bacteria</taxon>
        <taxon>Bacillati</taxon>
        <taxon>Actinomycetota</taxon>
        <taxon>Actinomycetes</taxon>
        <taxon>Pseudonocardiales</taxon>
        <taxon>Pseudonocardiaceae</taxon>
        <taxon>Actinoalloteichus</taxon>
    </lineage>
</organism>